<gene>
    <name evidence="1" type="ORF">R1sor_014186</name>
</gene>
<proteinExistence type="predicted"/>
<name>A0ABD3HBA4_9MARC</name>
<dbReference type="Proteomes" id="UP001633002">
    <property type="component" value="Unassembled WGS sequence"/>
</dbReference>
<organism evidence="1 2">
    <name type="scientific">Riccia sorocarpa</name>
    <dbReference type="NCBI Taxonomy" id="122646"/>
    <lineage>
        <taxon>Eukaryota</taxon>
        <taxon>Viridiplantae</taxon>
        <taxon>Streptophyta</taxon>
        <taxon>Embryophyta</taxon>
        <taxon>Marchantiophyta</taxon>
        <taxon>Marchantiopsida</taxon>
        <taxon>Marchantiidae</taxon>
        <taxon>Marchantiales</taxon>
        <taxon>Ricciaceae</taxon>
        <taxon>Riccia</taxon>
    </lineage>
</organism>
<evidence type="ECO:0000313" key="2">
    <source>
        <dbReference type="Proteomes" id="UP001633002"/>
    </source>
</evidence>
<reference evidence="1 2" key="1">
    <citation type="submission" date="2024-09" db="EMBL/GenBank/DDBJ databases">
        <title>Chromosome-scale assembly of Riccia sorocarpa.</title>
        <authorList>
            <person name="Paukszto L."/>
        </authorList>
    </citation>
    <scope>NUCLEOTIDE SEQUENCE [LARGE SCALE GENOMIC DNA]</scope>
    <source>
        <strain evidence="1">LP-2024</strain>
        <tissue evidence="1">Aerial parts of the thallus</tissue>
    </source>
</reference>
<protein>
    <submittedName>
        <fullName evidence="1">Uncharacterized protein</fullName>
    </submittedName>
</protein>
<sequence>MVRGFQSFRESMGVAGPVEGPGRTGGTLYSSTKEALRMVFAPEDILADARDNLPFFLDLLPGVATAAQRFILILLQRQALRFADDLDGTSSVDAWNKDAMAAARGIQPLRSFFSFLPRDRVD</sequence>
<keyword evidence="2" id="KW-1185">Reference proteome</keyword>
<dbReference type="AlphaFoldDB" id="A0ABD3HBA4"/>
<evidence type="ECO:0000313" key="1">
    <source>
        <dbReference type="EMBL" id="KAL3687877.1"/>
    </source>
</evidence>
<comment type="caution">
    <text evidence="1">The sequence shown here is derived from an EMBL/GenBank/DDBJ whole genome shotgun (WGS) entry which is preliminary data.</text>
</comment>
<accession>A0ABD3HBA4</accession>
<dbReference type="EMBL" id="JBJQOH010000004">
    <property type="protein sequence ID" value="KAL3687877.1"/>
    <property type="molecule type" value="Genomic_DNA"/>
</dbReference>